<dbReference type="EMBL" id="RRCH01000003">
    <property type="protein sequence ID" value="RRJ33439.1"/>
    <property type="molecule type" value="Genomic_DNA"/>
</dbReference>
<dbReference type="Gene3D" id="3.90.1150.10">
    <property type="entry name" value="Aspartate Aminotransferase, domain 1"/>
    <property type="match status" value="1"/>
</dbReference>
<dbReference type="InterPro" id="IPR015422">
    <property type="entry name" value="PyrdxlP-dep_Trfase_small"/>
</dbReference>
<comment type="similarity">
    <text evidence="2">Belongs to the class-V pyridoxal-phosphate-dependent aminotransferase family.</text>
</comment>
<dbReference type="InterPro" id="IPR024169">
    <property type="entry name" value="SP_NH2Trfase/AEP_transaminase"/>
</dbReference>
<keyword evidence="4" id="KW-0808">Transferase</keyword>
<dbReference type="GO" id="GO:0019265">
    <property type="term" value="P:glycine biosynthetic process, by transamination of glyoxylate"/>
    <property type="evidence" value="ECO:0007669"/>
    <property type="project" value="TreeGrafter"/>
</dbReference>
<dbReference type="AlphaFoldDB" id="A0A3P3RKV2"/>
<dbReference type="InterPro" id="IPR015421">
    <property type="entry name" value="PyrdxlP-dep_Trfase_major"/>
</dbReference>
<gene>
    <name evidence="7" type="ORF">EIK79_01135</name>
</gene>
<dbReference type="Proteomes" id="UP000282322">
    <property type="component" value="Unassembled WGS sequence"/>
</dbReference>
<dbReference type="InterPro" id="IPR000192">
    <property type="entry name" value="Aminotrans_V_dom"/>
</dbReference>
<name>A0A3P3RKV2_9EURY</name>
<reference evidence="7 8" key="1">
    <citation type="submission" date="2018-11" db="EMBL/GenBank/DDBJ databases">
        <title>Taxonoimc description of Halomarina strain SPP-AMP-1.</title>
        <authorList>
            <person name="Pal Y."/>
            <person name="Srinivasana K."/>
            <person name="Verma A."/>
            <person name="Kumar P."/>
        </authorList>
    </citation>
    <scope>NUCLEOTIDE SEQUENCE [LARGE SCALE GENOMIC DNA]</scope>
    <source>
        <strain evidence="7 8">SPP-AMP-1</strain>
    </source>
</reference>
<organism evidence="7 8">
    <name type="scientific">Halocatena pleomorpha</name>
    <dbReference type="NCBI Taxonomy" id="1785090"/>
    <lineage>
        <taxon>Archaea</taxon>
        <taxon>Methanobacteriati</taxon>
        <taxon>Methanobacteriota</taxon>
        <taxon>Stenosarchaea group</taxon>
        <taxon>Halobacteria</taxon>
        <taxon>Halobacteriales</taxon>
        <taxon>Natronomonadaceae</taxon>
        <taxon>Halocatena</taxon>
    </lineage>
</organism>
<evidence type="ECO:0000313" key="8">
    <source>
        <dbReference type="Proteomes" id="UP000282322"/>
    </source>
</evidence>
<keyword evidence="3 7" id="KW-0032">Aminotransferase</keyword>
<dbReference type="Gene3D" id="3.40.640.10">
    <property type="entry name" value="Type I PLP-dependent aspartate aminotransferase-like (Major domain)"/>
    <property type="match status" value="1"/>
</dbReference>
<proteinExistence type="inferred from homology"/>
<evidence type="ECO:0000256" key="1">
    <source>
        <dbReference type="ARBA" id="ARBA00001933"/>
    </source>
</evidence>
<dbReference type="RefSeq" id="WP_124953302.1">
    <property type="nucleotide sequence ID" value="NZ_RRCH01000003.1"/>
</dbReference>
<evidence type="ECO:0000259" key="6">
    <source>
        <dbReference type="Pfam" id="PF00266"/>
    </source>
</evidence>
<dbReference type="SUPFAM" id="SSF53383">
    <property type="entry name" value="PLP-dependent transferases"/>
    <property type="match status" value="1"/>
</dbReference>
<evidence type="ECO:0000313" key="7">
    <source>
        <dbReference type="EMBL" id="RRJ33439.1"/>
    </source>
</evidence>
<dbReference type="GO" id="GO:0008453">
    <property type="term" value="F:alanine-glyoxylate transaminase activity"/>
    <property type="evidence" value="ECO:0007669"/>
    <property type="project" value="TreeGrafter"/>
</dbReference>
<dbReference type="PANTHER" id="PTHR21152:SF24">
    <property type="entry name" value="ALANINE--GLYOXYLATE AMINOTRANSFERASE 1"/>
    <property type="match status" value="1"/>
</dbReference>
<dbReference type="OrthoDB" id="35685at2157"/>
<accession>A0A3P3RKV2</accession>
<keyword evidence="8" id="KW-1185">Reference proteome</keyword>
<evidence type="ECO:0000256" key="3">
    <source>
        <dbReference type="ARBA" id="ARBA00022576"/>
    </source>
</evidence>
<comment type="cofactor">
    <cofactor evidence="1">
        <name>pyridoxal 5'-phosphate</name>
        <dbReference type="ChEBI" id="CHEBI:597326"/>
    </cofactor>
</comment>
<comment type="caution">
    <text evidence="7">The sequence shown here is derived from an EMBL/GenBank/DDBJ whole genome shotgun (WGS) entry which is preliminary data.</text>
</comment>
<evidence type="ECO:0000256" key="5">
    <source>
        <dbReference type="ARBA" id="ARBA00022898"/>
    </source>
</evidence>
<protein>
    <submittedName>
        <fullName evidence="7">Alanine--glyoxylate aminotransferase family protein</fullName>
    </submittedName>
</protein>
<evidence type="ECO:0000256" key="4">
    <source>
        <dbReference type="ARBA" id="ARBA00022679"/>
    </source>
</evidence>
<dbReference type="GO" id="GO:0004760">
    <property type="term" value="F:L-serine-pyruvate transaminase activity"/>
    <property type="evidence" value="ECO:0007669"/>
    <property type="project" value="TreeGrafter"/>
</dbReference>
<dbReference type="Pfam" id="PF00266">
    <property type="entry name" value="Aminotran_5"/>
    <property type="match status" value="1"/>
</dbReference>
<dbReference type="PANTHER" id="PTHR21152">
    <property type="entry name" value="AMINOTRANSFERASE CLASS V"/>
    <property type="match status" value="1"/>
</dbReference>
<keyword evidence="5" id="KW-0663">Pyridoxal phosphate</keyword>
<dbReference type="PIRSF" id="PIRSF000524">
    <property type="entry name" value="SPT"/>
    <property type="match status" value="1"/>
</dbReference>
<evidence type="ECO:0000256" key="2">
    <source>
        <dbReference type="ARBA" id="ARBA00009236"/>
    </source>
</evidence>
<dbReference type="InterPro" id="IPR015424">
    <property type="entry name" value="PyrdxlP-dep_Trfase"/>
</dbReference>
<sequence>MSEEFLLLNPGPVPLTDDVRGAMDEPLVSHRSTAFEATYERAQRGLDYVFSQSTLDGRTTGDGTSLILNGTATMGMEMAVANLTDTDSEVVTLVNGKFGRRFKRIAERHAHVTPVEVEWGESFDLDAVDRAITDDTDLVTMVHNETSTGLLNPVAEVGELAAEHDALFVVDGVTSIGGDAFHIDDWHVDVALTDAQKALAAPPGISAIYVTDRAAAAADGASAPFYADLDWHLRKSEDDQTPFTSAVPLFRALAVAVENIRDEGMESRIRRHRRQSRAFRAGFEAFGLDSFPTVEGPTQLSNTLTAIDLPELVKESPEEFFDAVGERNVSISGGQAHLGGEIFRVSNMGNLTTEQVLRGVQTVGEALNEVGVDCSVSAGVDAAREQLEE</sequence>
<feature type="domain" description="Aminotransferase class V" evidence="6">
    <location>
        <begin position="72"/>
        <end position="218"/>
    </location>
</feature>